<dbReference type="OrthoDB" id="10051381at2759"/>
<dbReference type="PANTHER" id="PTHR45786:SF74">
    <property type="entry name" value="ATP-DEPENDENT DNA HELICASE"/>
    <property type="match status" value="1"/>
</dbReference>
<dbReference type="AlphaFoldDB" id="A0A4Y2AUA4"/>
<dbReference type="Proteomes" id="UP000499080">
    <property type="component" value="Unassembled WGS sequence"/>
</dbReference>
<dbReference type="Pfam" id="PF14214">
    <property type="entry name" value="Helitron_like_N"/>
    <property type="match status" value="1"/>
</dbReference>
<evidence type="ECO:0000313" key="3">
    <source>
        <dbReference type="EMBL" id="GBL83293.1"/>
    </source>
</evidence>
<keyword evidence="4" id="KW-1185">Reference proteome</keyword>
<dbReference type="EMBL" id="BGPR01000032">
    <property type="protein sequence ID" value="GBL83293.1"/>
    <property type="molecule type" value="Genomic_DNA"/>
</dbReference>
<organism evidence="3 4">
    <name type="scientific">Araneus ventricosus</name>
    <name type="common">Orbweaver spider</name>
    <name type="synonym">Epeira ventricosa</name>
    <dbReference type="NCBI Taxonomy" id="182803"/>
    <lineage>
        <taxon>Eukaryota</taxon>
        <taxon>Metazoa</taxon>
        <taxon>Ecdysozoa</taxon>
        <taxon>Arthropoda</taxon>
        <taxon>Chelicerata</taxon>
        <taxon>Arachnida</taxon>
        <taxon>Araneae</taxon>
        <taxon>Araneomorphae</taxon>
        <taxon>Entelegynae</taxon>
        <taxon>Araneoidea</taxon>
        <taxon>Araneidae</taxon>
        <taxon>Araneus</taxon>
    </lineage>
</organism>
<proteinExistence type="predicted"/>
<comment type="caution">
    <text evidence="3">The sequence shown here is derived from an EMBL/GenBank/DDBJ whole genome shotgun (WGS) entry which is preliminary data.</text>
</comment>
<gene>
    <name evidence="3" type="ORF">AVEN_110621_1</name>
</gene>
<evidence type="ECO:0000256" key="1">
    <source>
        <dbReference type="SAM" id="MobiDB-lite"/>
    </source>
</evidence>
<name>A0A4Y2AUA4_ARAVE</name>
<feature type="compositionally biased region" description="Basic and acidic residues" evidence="1">
    <location>
        <begin position="16"/>
        <end position="91"/>
    </location>
</feature>
<sequence>MIRHNFISLDRIRLRLAERESRQRENREREQRRREAESPPERETRQRENREREVRRREAESTPERESRQRENREREQRRRESESTPERETRLQQVRTGRNATRMRTWRILENAAFNYDPSADYVSDPSCIIGPMSVTCEHYEAKKWKGEAPGMCCNGGKVQLPRLMDPPEPLRTLLIGDSAEAKHFLTNIRRYNSCFQMTSFGTTKEIRESGYMPTFKVQGQVYHRIGSLYPLPNEEPKFLQIYFAGDSAEQAEQRCKNVPQTRQEIVLQLQGMLDHHNCYFQSFKSAFNNISPEFKVVILADKTPHGEPDRRFNAPTTDEVALIMVGEQHGTRDIILEERSGTIKKISDKHRSYDALQYPLIFWQGEDGYHFELRQRNPKTGMPRNTKISAMQFYACRMMQRSTDFNILLRSKGLFHQFIVGMYAKIQLERLLYIRLNQRTLKVEQYAHLRDAVMNDGNVADIGQLIILPSSFTGGPRYMHERTQDAMTYVKNYGRPDHHLYMQSELDRDTARTICWAKTTGSS</sequence>
<protein>
    <recommendedName>
        <fullName evidence="2">Helitron helicase-like domain-containing protein</fullName>
    </recommendedName>
</protein>
<reference evidence="3 4" key="1">
    <citation type="journal article" date="2019" name="Sci. Rep.">
        <title>Orb-weaving spider Araneus ventricosus genome elucidates the spidroin gene catalogue.</title>
        <authorList>
            <person name="Kono N."/>
            <person name="Nakamura H."/>
            <person name="Ohtoshi R."/>
            <person name="Moran D.A.P."/>
            <person name="Shinohara A."/>
            <person name="Yoshida Y."/>
            <person name="Fujiwara M."/>
            <person name="Mori M."/>
            <person name="Tomita M."/>
            <person name="Arakawa K."/>
        </authorList>
    </citation>
    <scope>NUCLEOTIDE SEQUENCE [LARGE SCALE GENOMIC DNA]</scope>
</reference>
<feature type="domain" description="Helitron helicase-like" evidence="2">
    <location>
        <begin position="395"/>
        <end position="500"/>
    </location>
</feature>
<evidence type="ECO:0000313" key="4">
    <source>
        <dbReference type="Proteomes" id="UP000499080"/>
    </source>
</evidence>
<accession>A0A4Y2AUA4</accession>
<dbReference type="PANTHER" id="PTHR45786">
    <property type="entry name" value="DNA BINDING PROTEIN-LIKE"/>
    <property type="match status" value="1"/>
</dbReference>
<evidence type="ECO:0000259" key="2">
    <source>
        <dbReference type="Pfam" id="PF14214"/>
    </source>
</evidence>
<feature type="region of interest" description="Disordered" evidence="1">
    <location>
        <begin position="16"/>
        <end position="99"/>
    </location>
</feature>
<dbReference type="InterPro" id="IPR025476">
    <property type="entry name" value="Helitron_helicase-like"/>
</dbReference>